<feature type="transmembrane region" description="Helical" evidence="1">
    <location>
        <begin position="58"/>
        <end position="77"/>
    </location>
</feature>
<protein>
    <submittedName>
        <fullName evidence="2">(NiFe)-hydrogenase-3-type complex Eha, membrane protein EhaE</fullName>
    </submittedName>
</protein>
<sequence length="86" mass="9332">MLDIYIWFYTGCALVIIGCIATVIGPGVKDPIVRVINTEIPAVGVSMIFLTYNDTIALVTYVAATVLITMVLLRAVVRLEEMGAEL</sequence>
<name>A0A1D3L277_9EURY</name>
<keyword evidence="1" id="KW-0472">Membrane</keyword>
<feature type="transmembrane region" description="Helical" evidence="1">
    <location>
        <begin position="6"/>
        <end position="25"/>
    </location>
</feature>
<accession>A0A1D3L277</accession>
<dbReference type="Proteomes" id="UP000094707">
    <property type="component" value="Chromosome I"/>
</dbReference>
<evidence type="ECO:0000313" key="2">
    <source>
        <dbReference type="EMBL" id="SCG85560.1"/>
    </source>
</evidence>
<keyword evidence="1" id="KW-1133">Transmembrane helix</keyword>
<evidence type="ECO:0000313" key="3">
    <source>
        <dbReference type="Proteomes" id="UP000094707"/>
    </source>
</evidence>
<keyword evidence="3" id="KW-1185">Reference proteome</keyword>
<dbReference type="AlphaFoldDB" id="A0A1D3L277"/>
<dbReference type="PATRIC" id="fig|129848.4.peg.1006"/>
<dbReference type="PIRSF" id="PIRSF036535">
    <property type="entry name" value="EhaE"/>
    <property type="match status" value="1"/>
</dbReference>
<reference evidence="2 3" key="1">
    <citation type="submission" date="2016-08" db="EMBL/GenBank/DDBJ databases">
        <authorList>
            <person name="Seilhamer J.J."/>
        </authorList>
    </citation>
    <scope>NUCLEOTIDE SEQUENCE [LARGE SCALE GENOMIC DNA]</scope>
    <source>
        <strain evidence="2">Buetzberg</strain>
    </source>
</reference>
<dbReference type="InterPro" id="IPR011317">
    <property type="entry name" value="Prd_NiFe_hyd_3_EhaE"/>
</dbReference>
<dbReference type="RefSeq" id="WP_071906709.1">
    <property type="nucleotide sequence ID" value="NZ_LT607756.1"/>
</dbReference>
<keyword evidence="1" id="KW-0812">Transmembrane</keyword>
<dbReference type="STRING" id="118062.MCBB_1000"/>
<dbReference type="KEGG" id="mcub:MCBB_1000"/>
<dbReference type="OrthoDB" id="81881at2157"/>
<proteinExistence type="predicted"/>
<dbReference type="EMBL" id="LT607756">
    <property type="protein sequence ID" value="SCG85560.1"/>
    <property type="molecule type" value="Genomic_DNA"/>
</dbReference>
<evidence type="ECO:0000256" key="1">
    <source>
        <dbReference type="SAM" id="Phobius"/>
    </source>
</evidence>
<dbReference type="GeneID" id="30411848"/>
<dbReference type="Pfam" id="PF09880">
    <property type="entry name" value="EhaE"/>
    <property type="match status" value="1"/>
</dbReference>
<organism evidence="2 3">
    <name type="scientific">Methanobacterium congolense</name>
    <dbReference type="NCBI Taxonomy" id="118062"/>
    <lineage>
        <taxon>Archaea</taxon>
        <taxon>Methanobacteriati</taxon>
        <taxon>Methanobacteriota</taxon>
        <taxon>Methanomada group</taxon>
        <taxon>Methanobacteria</taxon>
        <taxon>Methanobacteriales</taxon>
        <taxon>Methanobacteriaceae</taxon>
        <taxon>Methanobacterium</taxon>
    </lineage>
</organism>
<gene>
    <name evidence="2" type="ORF">MCBB_1000</name>
</gene>